<dbReference type="RefSeq" id="WP_148306286.1">
    <property type="nucleotide sequence ID" value="NZ_CP007128.1"/>
</dbReference>
<organism evidence="3 4">
    <name type="scientific">Gemmatirosa kalamazoonensis</name>
    <dbReference type="NCBI Taxonomy" id="861299"/>
    <lineage>
        <taxon>Bacteria</taxon>
        <taxon>Pseudomonadati</taxon>
        <taxon>Gemmatimonadota</taxon>
        <taxon>Gemmatimonadia</taxon>
        <taxon>Gemmatimonadales</taxon>
        <taxon>Gemmatimonadaceae</taxon>
        <taxon>Gemmatirosa</taxon>
    </lineage>
</organism>
<dbReference type="STRING" id="861299.J421_2442"/>
<dbReference type="GO" id="GO:0005829">
    <property type="term" value="C:cytosol"/>
    <property type="evidence" value="ECO:0007669"/>
    <property type="project" value="TreeGrafter"/>
</dbReference>
<dbReference type="Gene3D" id="3.40.50.2000">
    <property type="entry name" value="Glycogen Phosphorylase B"/>
    <property type="match status" value="2"/>
</dbReference>
<dbReference type="eggNOG" id="COG0859">
    <property type="taxonomic scope" value="Bacteria"/>
</dbReference>
<reference evidence="3 4" key="1">
    <citation type="journal article" date="2014" name="Genome Announc.">
        <title>Genome Sequence and Methylome of Soil Bacterium Gemmatirosa kalamazoonensis KBS708T, a Member of the Rarely Cultivated Gemmatimonadetes Phylum.</title>
        <authorList>
            <person name="Debruyn J.M."/>
            <person name="Radosevich M."/>
            <person name="Wommack K.E."/>
            <person name="Polson S.W."/>
            <person name="Hauser L.J."/>
            <person name="Fawaz M.N."/>
            <person name="Korlach J."/>
            <person name="Tsai Y.C."/>
        </authorList>
    </citation>
    <scope>NUCLEOTIDE SEQUENCE [LARGE SCALE GENOMIC DNA]</scope>
    <source>
        <strain evidence="3 4">KBS708</strain>
    </source>
</reference>
<dbReference type="Pfam" id="PF01075">
    <property type="entry name" value="Glyco_transf_9"/>
    <property type="match status" value="1"/>
</dbReference>
<protein>
    <submittedName>
        <fullName evidence="3">Glycosyl transferase family 9</fullName>
    </submittedName>
</protein>
<dbReference type="SUPFAM" id="SSF53756">
    <property type="entry name" value="UDP-Glycosyltransferase/glycogen phosphorylase"/>
    <property type="match status" value="1"/>
</dbReference>
<evidence type="ECO:0000313" key="3">
    <source>
        <dbReference type="EMBL" id="AHG89979.1"/>
    </source>
</evidence>
<keyword evidence="1" id="KW-0328">Glycosyltransferase</keyword>
<gene>
    <name evidence="3" type="ORF">J421_2442</name>
</gene>
<evidence type="ECO:0000313" key="4">
    <source>
        <dbReference type="Proteomes" id="UP000019151"/>
    </source>
</evidence>
<sequence length="399" mass="43046">MTTPLERVRRRASRVLYRQLNRLYRTLFPTDAPAGHLRPASVRRVLVVRHDAVGDMAVTLPALAYLSATLPAAEIDVVASPRNAALLHGDARVRRVEVNDHSWRSWLRLVRTLRARRYDVVVSPLMSRGLREGLFAGMVARRHGARVSLWRQPQYVGLFTHLHRVSRAHRHMATRLLALVQATIGDGAPARPDVAQWPAVLARDAAAEGRVDAFLCAHVRGPFVALNAWAAEPARALGRALTTELACALAGHDAGLTVVLTPPPTVVGEAEGVAADAAARLGDAGRVIVARPGPTLRDLVALLRRAAVVVTPDTANVHLASAVGTPVVSIHTPLAADVRDWGPWGVPNRTVVLPDARPLRETDPAVVLCAFDALVRELGLGVSALARPTRERGRLPHPA</sequence>
<dbReference type="CDD" id="cd03789">
    <property type="entry name" value="GT9_LPS_heptosyltransferase"/>
    <property type="match status" value="1"/>
</dbReference>
<dbReference type="HOGENOM" id="CLU_690308_0_0_0"/>
<dbReference type="GO" id="GO:0009244">
    <property type="term" value="P:lipopolysaccharide core region biosynthetic process"/>
    <property type="evidence" value="ECO:0007669"/>
    <property type="project" value="TreeGrafter"/>
</dbReference>
<dbReference type="PANTHER" id="PTHR30160">
    <property type="entry name" value="TETRAACYLDISACCHARIDE 4'-KINASE-RELATED"/>
    <property type="match status" value="1"/>
</dbReference>
<dbReference type="InParanoid" id="W0RFT9"/>
<keyword evidence="4" id="KW-1185">Reference proteome</keyword>
<keyword evidence="2 3" id="KW-0808">Transferase</keyword>
<evidence type="ECO:0000256" key="1">
    <source>
        <dbReference type="ARBA" id="ARBA00022676"/>
    </source>
</evidence>
<dbReference type="InterPro" id="IPR051199">
    <property type="entry name" value="LPS_LOS_Heptosyltrfase"/>
</dbReference>
<dbReference type="KEGG" id="gba:J421_2442"/>
<dbReference type="OrthoDB" id="9781892at2"/>
<evidence type="ECO:0000256" key="2">
    <source>
        <dbReference type="ARBA" id="ARBA00022679"/>
    </source>
</evidence>
<dbReference type="InterPro" id="IPR002201">
    <property type="entry name" value="Glyco_trans_9"/>
</dbReference>
<proteinExistence type="predicted"/>
<dbReference type="Proteomes" id="UP000019151">
    <property type="component" value="Chromosome"/>
</dbReference>
<accession>W0RFT9</accession>
<dbReference type="PATRIC" id="fig|861299.3.peg.2487"/>
<name>W0RFT9_9BACT</name>
<dbReference type="GO" id="GO:0008713">
    <property type="term" value="F:ADP-heptose-lipopolysaccharide heptosyltransferase activity"/>
    <property type="evidence" value="ECO:0007669"/>
    <property type="project" value="TreeGrafter"/>
</dbReference>
<dbReference type="EMBL" id="CP007128">
    <property type="protein sequence ID" value="AHG89979.1"/>
    <property type="molecule type" value="Genomic_DNA"/>
</dbReference>
<dbReference type="AlphaFoldDB" id="W0RFT9"/>